<dbReference type="AlphaFoldDB" id="A0A6V8HHU5"/>
<dbReference type="EMBL" id="DF933838">
    <property type="protein sequence ID" value="GAM41396.1"/>
    <property type="molecule type" value="Genomic_DNA"/>
</dbReference>
<reference evidence="4" key="1">
    <citation type="journal article" date="2015" name="Genome Announc.">
        <title>Draft genome sequence of Talaromyces cellulolyticus strain Y-94, a source of lignocellulosic biomass-degrading enzymes.</title>
        <authorList>
            <person name="Fujii T."/>
            <person name="Koike H."/>
            <person name="Sawayama S."/>
            <person name="Yano S."/>
            <person name="Inoue H."/>
        </authorList>
    </citation>
    <scope>NUCLEOTIDE SEQUENCE [LARGE SCALE GENOMIC DNA]</scope>
    <source>
        <strain evidence="4">Y-94</strain>
    </source>
</reference>
<keyword evidence="4" id="KW-1185">Reference proteome</keyword>
<evidence type="ECO:0000313" key="3">
    <source>
        <dbReference type="EMBL" id="GAM41396.1"/>
    </source>
</evidence>
<feature type="compositionally biased region" description="Basic and acidic residues" evidence="2">
    <location>
        <begin position="161"/>
        <end position="176"/>
    </location>
</feature>
<evidence type="ECO:0000256" key="2">
    <source>
        <dbReference type="SAM" id="MobiDB-lite"/>
    </source>
</evidence>
<feature type="compositionally biased region" description="Low complexity" evidence="2">
    <location>
        <begin position="721"/>
        <end position="735"/>
    </location>
</feature>
<feature type="compositionally biased region" description="Basic and acidic residues" evidence="2">
    <location>
        <begin position="85"/>
        <end position="126"/>
    </location>
</feature>
<feature type="compositionally biased region" description="Low complexity" evidence="2">
    <location>
        <begin position="67"/>
        <end position="77"/>
    </location>
</feature>
<proteinExistence type="predicted"/>
<feature type="compositionally biased region" description="Basic and acidic residues" evidence="2">
    <location>
        <begin position="1"/>
        <end position="11"/>
    </location>
</feature>
<feature type="coiled-coil region" evidence="1">
    <location>
        <begin position="652"/>
        <end position="679"/>
    </location>
</feature>
<feature type="region of interest" description="Disordered" evidence="2">
    <location>
        <begin position="312"/>
        <end position="448"/>
    </location>
</feature>
<feature type="region of interest" description="Disordered" evidence="2">
    <location>
        <begin position="1"/>
        <end position="26"/>
    </location>
</feature>
<feature type="compositionally biased region" description="Basic and acidic residues" evidence="2">
    <location>
        <begin position="361"/>
        <end position="371"/>
    </location>
</feature>
<comment type="caution">
    <text evidence="3">The sequence shown here is derived from an EMBL/GenBank/DDBJ whole genome shotgun (WGS) entry which is preliminary data.</text>
</comment>
<feature type="compositionally biased region" description="Basic and acidic residues" evidence="2">
    <location>
        <begin position="314"/>
        <end position="340"/>
    </location>
</feature>
<feature type="compositionally biased region" description="Low complexity" evidence="2">
    <location>
        <begin position="404"/>
        <end position="415"/>
    </location>
</feature>
<protein>
    <submittedName>
        <fullName evidence="3">Uncharacterized protein</fullName>
    </submittedName>
</protein>
<keyword evidence="1" id="KW-0175">Coiled coil</keyword>
<organism evidence="3 4">
    <name type="scientific">Talaromyces pinophilus</name>
    <name type="common">Penicillium pinophilum</name>
    <dbReference type="NCBI Taxonomy" id="128442"/>
    <lineage>
        <taxon>Eukaryota</taxon>
        <taxon>Fungi</taxon>
        <taxon>Dikarya</taxon>
        <taxon>Ascomycota</taxon>
        <taxon>Pezizomycotina</taxon>
        <taxon>Eurotiomycetes</taxon>
        <taxon>Eurotiomycetidae</taxon>
        <taxon>Eurotiales</taxon>
        <taxon>Trichocomaceae</taxon>
        <taxon>Talaromyces</taxon>
        <taxon>Talaromyces sect. Talaromyces</taxon>
    </lineage>
</organism>
<gene>
    <name evidence="3" type="ORF">TCE0_042r14485</name>
</gene>
<feature type="compositionally biased region" description="Low complexity" evidence="2">
    <location>
        <begin position="276"/>
        <end position="299"/>
    </location>
</feature>
<sequence>MSYYDSRDSRGYRVKRDRYSRPDGGYVEETYVDKRGGYPYDYDTRLVRRRGDSEESVVEEVSRDFPPGEYYYGYPGPRRAATVREGARRARSAGRDPYYDEEYYRREDYRPRRSKRSDGRRDRYERSTYSSSRSPSPRPRRRKSMGEEALGAIGGALGIKAARDRSRDRDRDSDRGRSRKYRSYSDSRSRSRGHRAKSEARIAQAMKAALAAGAAEAFRVRSIPGPWTGEKGRRVLTAAVSAGGVDGLIDRDPNKHGGRHVLESILAGMATNRLVNGARSNSRSRNGTRGRSQSRGGVRDLAAAGILAAAGKQAYDRFSRSHSRGRDRSDSRDSRDGGRDSKKRGSSVSRAINKGLAALGLDDKSQSDRGGRRSTRSSDYSDSEDDRSYRSSRRRRSSRDVRSQRSSSVSGSTSRAVAKRDGSSNGNIECHSDCDSDSDLNSDDEKREKKKMLRKELITSGLATVATIHAAHGVIKNLEAQKKRHEAVKSGTISKEQERTMQRKADLKNLASIGLAALGIKGAIDEWKEVQEQRKEHKEFEHKCQERHERRMRRAQSAGGSNRYSQGSRSRAASAIALQARISRRSTASAQSAAPAKAALRRYTSTSLTSFKARSKVSQTRASNCQKPFNLPVTSTYLQNRGYAELKASGGKTEADLIVEELQELYDNAKDELEIATDSTNGATIYAASDRESARELLDQLLYVYNVYTDMTRSPASTSSEPAPQENEAALAPNAQQANADRLDAGARANPILDANEALSGNSYVGIAPNYDPEYISVDVKEEVKKRVGQRVRELKSAVERLEEMASHE</sequence>
<feature type="region of interest" description="Disordered" evidence="2">
    <location>
        <begin position="713"/>
        <end position="735"/>
    </location>
</feature>
<evidence type="ECO:0000256" key="1">
    <source>
        <dbReference type="SAM" id="Coils"/>
    </source>
</evidence>
<accession>A0A6V8HHU5</accession>
<dbReference type="Proteomes" id="UP000053095">
    <property type="component" value="Unassembled WGS sequence"/>
</dbReference>
<feature type="region of interest" description="Disordered" evidence="2">
    <location>
        <begin position="273"/>
        <end position="299"/>
    </location>
</feature>
<evidence type="ECO:0000313" key="4">
    <source>
        <dbReference type="Proteomes" id="UP000053095"/>
    </source>
</evidence>
<feature type="region of interest" description="Disordered" evidence="2">
    <location>
        <begin position="50"/>
        <end position="200"/>
    </location>
</feature>
<name>A0A6V8HHU5_TALPI</name>